<feature type="coiled-coil region" evidence="1">
    <location>
        <begin position="575"/>
        <end position="700"/>
    </location>
</feature>
<feature type="compositionally biased region" description="Basic and acidic residues" evidence="2">
    <location>
        <begin position="122"/>
        <end position="131"/>
    </location>
</feature>
<proteinExistence type="predicted"/>
<evidence type="ECO:0000313" key="3">
    <source>
        <dbReference type="EMBL" id="CAF3719022.1"/>
    </source>
</evidence>
<sequence length="888" mass="104116">MADDNIEDASLHPFFVRTEFPFVFIPTTSTARFNFANSDTQDFISEDQTTTECLNEKETTDDEADHKEQFDHNTDEEYGLRISQPKYSALLKNLDFSETRMVDVTNLLSDNVENGLTQDNNENEKKEDESIDQHLSLNIDGNNGQTKDNENSKNTNDDLQNELNHLAAIIEQATKPSTDIFDDKQKNDYLDEDDDTKYNYSIVHLDTKNLNLLSLSIKGIGSSLKPKKNSCFTAPNANHNQDDNLSSIPRLNTSINNHPETQDQSIEHAINWYNLVNGIDEFVQPVKIEIHTTPIKEKPLVPAEEKLKQKAARSSQQTSQWQSSHLSRSSSSNSDSPFVLNRSNQKETSTSHEQEQTCTTASDILLQRLSNQQTDRTSTNRKISPRCQKTSRSDPIEYENNIQSTKNDNWLSTLEKLEQEHKKRLEQQQKQYEAYMHNLEENMKRRFDQYLVSTDSLQESKSDTFKESIYSRHANSSFTIDSNSRRLRTYSSNNQYRPLADQLVNQQSVERNLSKSQSREDISNLRAELSAKHAKHISDLKFYYEHEINELKRQLNVSKMSHTSSTSTRQSMETIERINNENIRLHDEMKELHRSFKINQEENHSLKRQLEELHDEINNKDVEMKNYHRKTTELEEQLKDAQNIKERRDENRHHIDRQASFYREENENTLRDLNLTRERLICLEERYRELENEHKILCQQTLKNENSNQRINDDHGLRSTMSLNMPTSREYGRFTFMKSRNKNIDSGRYMSKDSNHLYHHDNYPETLNKTNDNMNEKSFYTQIFKPSSKPLHSPRKSSSNQHHCIDQMPVVDFVNDQIRQSEQLETRFDELLKKKSDLESRINRIPIRGLTSSDRQLVDVLEREIERVEQQLSSVKLELRKMNILPTY</sequence>
<comment type="caution">
    <text evidence="3">The sequence shown here is derived from an EMBL/GenBank/DDBJ whole genome shotgun (WGS) entry which is preliminary data.</text>
</comment>
<dbReference type="EMBL" id="CAJOBF010000002">
    <property type="protein sequence ID" value="CAF3719022.1"/>
    <property type="molecule type" value="Genomic_DNA"/>
</dbReference>
<evidence type="ECO:0000256" key="1">
    <source>
        <dbReference type="SAM" id="Coils"/>
    </source>
</evidence>
<feature type="region of interest" description="Disordered" evidence="2">
    <location>
        <begin position="136"/>
        <end position="158"/>
    </location>
</feature>
<evidence type="ECO:0000256" key="2">
    <source>
        <dbReference type="SAM" id="MobiDB-lite"/>
    </source>
</evidence>
<feature type="compositionally biased region" description="Polar residues" evidence="2">
    <location>
        <begin position="356"/>
        <end position="390"/>
    </location>
</feature>
<organism evidence="3 4">
    <name type="scientific">Rotaria magnacalcarata</name>
    <dbReference type="NCBI Taxonomy" id="392030"/>
    <lineage>
        <taxon>Eukaryota</taxon>
        <taxon>Metazoa</taxon>
        <taxon>Spiralia</taxon>
        <taxon>Gnathifera</taxon>
        <taxon>Rotifera</taxon>
        <taxon>Eurotatoria</taxon>
        <taxon>Bdelloidea</taxon>
        <taxon>Philodinida</taxon>
        <taxon>Philodinidae</taxon>
        <taxon>Rotaria</taxon>
    </lineage>
</organism>
<feature type="compositionally biased region" description="Polar residues" evidence="2">
    <location>
        <begin position="503"/>
        <end position="516"/>
    </location>
</feature>
<feature type="region of interest" description="Disordered" evidence="2">
    <location>
        <begin position="112"/>
        <end position="131"/>
    </location>
</feature>
<reference evidence="3" key="1">
    <citation type="submission" date="2021-02" db="EMBL/GenBank/DDBJ databases">
        <authorList>
            <person name="Nowell W R."/>
        </authorList>
    </citation>
    <scope>NUCLEOTIDE SEQUENCE</scope>
</reference>
<dbReference type="AlphaFoldDB" id="A0A818W3G0"/>
<keyword evidence="1" id="KW-0175">Coiled coil</keyword>
<feature type="region of interest" description="Disordered" evidence="2">
    <location>
        <begin position="498"/>
        <end position="521"/>
    </location>
</feature>
<feature type="compositionally biased region" description="Low complexity" evidence="2">
    <location>
        <begin position="314"/>
        <end position="336"/>
    </location>
</feature>
<evidence type="ECO:0000313" key="4">
    <source>
        <dbReference type="Proteomes" id="UP000663842"/>
    </source>
</evidence>
<name>A0A818W3G0_9BILA</name>
<gene>
    <name evidence="3" type="ORF">UXM345_LOCUS75</name>
</gene>
<feature type="region of interest" description="Disordered" evidence="2">
    <location>
        <begin position="301"/>
        <end position="393"/>
    </location>
</feature>
<feature type="coiled-coil region" evidence="1">
    <location>
        <begin position="407"/>
        <end position="445"/>
    </location>
</feature>
<dbReference type="Proteomes" id="UP000663842">
    <property type="component" value="Unassembled WGS sequence"/>
</dbReference>
<protein>
    <submittedName>
        <fullName evidence="3">Uncharacterized protein</fullName>
    </submittedName>
</protein>
<feature type="coiled-coil region" evidence="1">
    <location>
        <begin position="814"/>
        <end position="885"/>
    </location>
</feature>
<accession>A0A818W3G0</accession>